<name>A0A6M0K7K8_9GAMM</name>
<dbReference type="Proteomes" id="UP000483379">
    <property type="component" value="Unassembled WGS sequence"/>
</dbReference>
<evidence type="ECO:0000313" key="3">
    <source>
        <dbReference type="EMBL" id="NEV64365.1"/>
    </source>
</evidence>
<keyword evidence="4" id="KW-1185">Reference proteome</keyword>
<keyword evidence="1" id="KW-0472">Membrane</keyword>
<feature type="domain" description="VWFA" evidence="2">
    <location>
        <begin position="75"/>
        <end position="164"/>
    </location>
</feature>
<keyword evidence="1" id="KW-0812">Transmembrane</keyword>
<evidence type="ECO:0000259" key="2">
    <source>
        <dbReference type="Pfam" id="PF13519"/>
    </source>
</evidence>
<keyword evidence="1" id="KW-1133">Transmembrane helix</keyword>
<evidence type="ECO:0000313" key="4">
    <source>
        <dbReference type="Proteomes" id="UP000483379"/>
    </source>
</evidence>
<gene>
    <name evidence="3" type="ORF">G3446_21195</name>
</gene>
<sequence>MYAGGPSKKLSGKTCRGEFIRPTAGPGANEFAPTNVSTMISRQPLKETAKSRALCSVLLVFALLCSAVSAGSVDVVLALDHSLSMHANDPGRIGIDAAELFVELLGEDDRLALMTFGVDAVTLMPLTPLSSTGAKAQASVLLRDIVMNGRMTNFEAALSAAYRGSARDTCNSLSLLRRSEDRQCSRVQSRWMFVHVKRVLTEAANMIARAWAKTRNQLRGYRQALIDYPRDHLSHVGNVV</sequence>
<organism evidence="3 4">
    <name type="scientific">Thiorhodococcus minor</name>
    <dbReference type="NCBI Taxonomy" id="57489"/>
    <lineage>
        <taxon>Bacteria</taxon>
        <taxon>Pseudomonadati</taxon>
        <taxon>Pseudomonadota</taxon>
        <taxon>Gammaproteobacteria</taxon>
        <taxon>Chromatiales</taxon>
        <taxon>Chromatiaceae</taxon>
        <taxon>Thiorhodococcus</taxon>
    </lineage>
</organism>
<protein>
    <submittedName>
        <fullName evidence="3">VWA domain-containing protein</fullName>
    </submittedName>
</protein>
<dbReference type="InterPro" id="IPR002035">
    <property type="entry name" value="VWF_A"/>
</dbReference>
<dbReference type="EMBL" id="JAAIJQ010000086">
    <property type="protein sequence ID" value="NEV64365.1"/>
    <property type="molecule type" value="Genomic_DNA"/>
</dbReference>
<dbReference type="Pfam" id="PF13519">
    <property type="entry name" value="VWA_2"/>
    <property type="match status" value="1"/>
</dbReference>
<accession>A0A6M0K7K8</accession>
<reference evidence="3 4" key="1">
    <citation type="submission" date="2020-02" db="EMBL/GenBank/DDBJ databases">
        <title>Genome sequences of Thiorhodococcus mannitoliphagus and Thiorhodococcus minor, purple sulfur photosynthetic bacteria in the gammaproteobacterial family, Chromatiaceae.</title>
        <authorList>
            <person name="Aviles F.A."/>
            <person name="Meyer T.E."/>
            <person name="Kyndt J.A."/>
        </authorList>
    </citation>
    <scope>NUCLEOTIDE SEQUENCE [LARGE SCALE GENOMIC DNA]</scope>
    <source>
        <strain evidence="3 4">DSM 11518</strain>
    </source>
</reference>
<dbReference type="CDD" id="cd00198">
    <property type="entry name" value="vWFA"/>
    <property type="match status" value="1"/>
</dbReference>
<dbReference type="AlphaFoldDB" id="A0A6M0K7K8"/>
<proteinExistence type="predicted"/>
<comment type="caution">
    <text evidence="3">The sequence shown here is derived from an EMBL/GenBank/DDBJ whole genome shotgun (WGS) entry which is preliminary data.</text>
</comment>
<feature type="transmembrane region" description="Helical" evidence="1">
    <location>
        <begin position="53"/>
        <end position="79"/>
    </location>
</feature>
<dbReference type="SUPFAM" id="SSF53300">
    <property type="entry name" value="vWA-like"/>
    <property type="match status" value="1"/>
</dbReference>
<evidence type="ECO:0000256" key="1">
    <source>
        <dbReference type="SAM" id="Phobius"/>
    </source>
</evidence>
<dbReference type="Gene3D" id="3.40.50.410">
    <property type="entry name" value="von Willebrand factor, type A domain"/>
    <property type="match status" value="1"/>
</dbReference>
<dbReference type="InterPro" id="IPR036465">
    <property type="entry name" value="vWFA_dom_sf"/>
</dbReference>